<evidence type="ECO:0000313" key="2">
    <source>
        <dbReference type="Proteomes" id="UP000824881"/>
    </source>
</evidence>
<sequence>MGKRRRVHSAIDDDDVIHIDVQHSRQMKLGASKRYIIRTPRSPKKKPAVTAPSTAPSISSWAPNEEMEHWDVDAIEDLLEHDIDTVKMHKKRSAASDDPLREWQPLREEFVMESIRREAQSQFARMGICVTCRGKQEVAASGVKECGSPLYRCLECFGCINECLQCCLERHRNLPFHWIEVWRNGCFNKTTLQKMGLRIQLGHDSAACSNPKRAPQSFTVLDINGVHLLDVDYCDCEQSTPRRIQLLRAGWYPATVHYPSTKVSAYEYYLNLERLTDSSRVDIPNTRYKAFLRMVRQYRHERLMKRAGRGNIENGIATTSPGDLALTCAACPQPGINLPAGWESAPPTLKLKNRLRSRELVDPGLHTGLAYFVPQAPYKEHILKHVSQNDISSCSGFAALSRADSKSAVGLRYTGVGMCICARHELIRPLGVGDLQKGERYCNMDFIVLSAVVGLTLSTLMIIYDIACQWSSNFATRMKELPSSLHITSNVHIEYAIPKCHLHAHQVACQTPNSLNLKPGVGRTDGEGIERDWSLVNPAANSTKEMGAGSRHDTLDDIFGYHNWLKTTGLGLALRRKYRLAVIESKRHEALFNELSASIDVPGLLKKWESAVIDWEGDKTRPNPYISVTSYETEQDVRLQLLSKEAKAATSGSAVLHEKSATAFLSMGLGLEETQDRLRLKASEKDPTSTQSITNEEARLSFHRQLKQFREIQTVYMPLATTLINRQTEKCLEAEDIPLYLPSSLDKEQRRSMCTNMLDDKEEML</sequence>
<organism evidence="1 2">
    <name type="scientific">Pleurotus cornucopiae</name>
    <name type="common">Cornucopia mushroom</name>
    <dbReference type="NCBI Taxonomy" id="5321"/>
    <lineage>
        <taxon>Eukaryota</taxon>
        <taxon>Fungi</taxon>
        <taxon>Dikarya</taxon>
        <taxon>Basidiomycota</taxon>
        <taxon>Agaricomycotina</taxon>
        <taxon>Agaricomycetes</taxon>
        <taxon>Agaricomycetidae</taxon>
        <taxon>Agaricales</taxon>
        <taxon>Pleurotineae</taxon>
        <taxon>Pleurotaceae</taxon>
        <taxon>Pleurotus</taxon>
    </lineage>
</organism>
<accession>A0ACB7J669</accession>
<evidence type="ECO:0000313" key="1">
    <source>
        <dbReference type="EMBL" id="KAG9225760.1"/>
    </source>
</evidence>
<protein>
    <submittedName>
        <fullName evidence="1">Uncharacterized protein</fullName>
    </submittedName>
</protein>
<comment type="caution">
    <text evidence="1">The sequence shown here is derived from an EMBL/GenBank/DDBJ whole genome shotgun (WGS) entry which is preliminary data.</text>
</comment>
<keyword evidence="2" id="KW-1185">Reference proteome</keyword>
<dbReference type="EMBL" id="WQMT02000002">
    <property type="protein sequence ID" value="KAG9225760.1"/>
    <property type="molecule type" value="Genomic_DNA"/>
</dbReference>
<proteinExistence type="predicted"/>
<gene>
    <name evidence="1" type="ORF">CCMSSC00406_0007770</name>
</gene>
<reference evidence="1 2" key="1">
    <citation type="journal article" date="2021" name="Appl. Environ. Microbiol.">
        <title>Genetic linkage and physical mapping for an oyster mushroom Pleurotus cornucopiae and QTL analysis for the trait cap color.</title>
        <authorList>
            <person name="Zhang Y."/>
            <person name="Gao W."/>
            <person name="Sonnenberg A."/>
            <person name="Chen Q."/>
            <person name="Zhang J."/>
            <person name="Huang C."/>
        </authorList>
    </citation>
    <scope>NUCLEOTIDE SEQUENCE [LARGE SCALE GENOMIC DNA]</scope>
    <source>
        <strain evidence="1">CCMSSC00406</strain>
    </source>
</reference>
<dbReference type="Proteomes" id="UP000824881">
    <property type="component" value="Unassembled WGS sequence"/>
</dbReference>
<name>A0ACB7J669_PLECO</name>